<reference evidence="4" key="1">
    <citation type="journal article" date="2019" name="Int. J. Syst. Evol. Microbiol.">
        <title>The Global Catalogue of Microorganisms (GCM) 10K type strain sequencing project: providing services to taxonomists for standard genome sequencing and annotation.</title>
        <authorList>
            <consortium name="The Broad Institute Genomics Platform"/>
            <consortium name="The Broad Institute Genome Sequencing Center for Infectious Disease"/>
            <person name="Wu L."/>
            <person name="Ma J."/>
        </authorList>
    </citation>
    <scope>NUCLEOTIDE SEQUENCE [LARGE SCALE GENOMIC DNA]</scope>
    <source>
        <strain evidence="4">CGMCC 1.16275</strain>
    </source>
</reference>
<evidence type="ECO:0000313" key="3">
    <source>
        <dbReference type="EMBL" id="MFC7333495.1"/>
    </source>
</evidence>
<gene>
    <name evidence="3" type="ORF">ACFQPS_10010</name>
</gene>
<dbReference type="PANTHER" id="PTHR42923">
    <property type="entry name" value="PROTOPORPHYRINOGEN OXIDASE"/>
    <property type="match status" value="1"/>
</dbReference>
<dbReference type="PRINTS" id="PR00419">
    <property type="entry name" value="ADXRDTASE"/>
</dbReference>
<dbReference type="RefSeq" id="WP_377358610.1">
    <property type="nucleotide sequence ID" value="NZ_JBHTCM010000010.1"/>
</dbReference>
<dbReference type="Proteomes" id="UP001596456">
    <property type="component" value="Unassembled WGS sequence"/>
</dbReference>
<feature type="domain" description="Amine oxidase" evidence="2">
    <location>
        <begin position="10"/>
        <end position="268"/>
    </location>
</feature>
<dbReference type="Pfam" id="PF01593">
    <property type="entry name" value="Amino_oxidase"/>
    <property type="match status" value="1"/>
</dbReference>
<protein>
    <submittedName>
        <fullName evidence="3">NAD(P)/FAD-dependent oxidoreductase</fullName>
    </submittedName>
</protein>
<evidence type="ECO:0000259" key="2">
    <source>
        <dbReference type="Pfam" id="PF01593"/>
    </source>
</evidence>
<dbReference type="InterPro" id="IPR002937">
    <property type="entry name" value="Amino_oxidase"/>
</dbReference>
<feature type="region of interest" description="Disordered" evidence="1">
    <location>
        <begin position="423"/>
        <end position="445"/>
    </location>
</feature>
<organism evidence="3 4">
    <name type="scientific">Rhodocista pekingensis</name>
    <dbReference type="NCBI Taxonomy" id="201185"/>
    <lineage>
        <taxon>Bacteria</taxon>
        <taxon>Pseudomonadati</taxon>
        <taxon>Pseudomonadota</taxon>
        <taxon>Alphaproteobacteria</taxon>
        <taxon>Rhodospirillales</taxon>
        <taxon>Azospirillaceae</taxon>
        <taxon>Rhodocista</taxon>
    </lineage>
</organism>
<dbReference type="InterPro" id="IPR036188">
    <property type="entry name" value="FAD/NAD-bd_sf"/>
</dbReference>
<dbReference type="SUPFAM" id="SSF51905">
    <property type="entry name" value="FAD/NAD(P)-binding domain"/>
    <property type="match status" value="1"/>
</dbReference>
<keyword evidence="4" id="KW-1185">Reference proteome</keyword>
<accession>A0ABW2KWY0</accession>
<dbReference type="InterPro" id="IPR050464">
    <property type="entry name" value="Zeta_carotene_desat/Oxidored"/>
</dbReference>
<dbReference type="Gene3D" id="1.10.405.20">
    <property type="match status" value="1"/>
</dbReference>
<dbReference type="Gene3D" id="3.50.50.60">
    <property type="entry name" value="FAD/NAD(P)-binding domain"/>
    <property type="match status" value="1"/>
</dbReference>
<proteinExistence type="predicted"/>
<evidence type="ECO:0000256" key="1">
    <source>
        <dbReference type="SAM" id="MobiDB-lite"/>
    </source>
</evidence>
<comment type="caution">
    <text evidence="3">The sequence shown here is derived from an EMBL/GenBank/DDBJ whole genome shotgun (WGS) entry which is preliminary data.</text>
</comment>
<name>A0ABW2KWY0_9PROT</name>
<sequence>MRIAVIGAGISGLSAAWLLDRHGHDVTVYEQNAYPGGHSNTMDAPARNGGTVPVDTGFIVYNEHTYPNLTAMFEHLGVETDRSNMSFAVSLDRGRLEYSGSNLAGMFAQKRNLLSPSYHLMLRDIMRFYKAAPKLLDDPAVTGMTLGEYLVHERFGHRFIYDHLLPMGAAIWSSTIAEMLAFPLHSFIRFFHNHGLLNLKRRPQWRTVRGGSRSYVARLVSQLRGPVHTGRAISSLRRTPAGVQVQDAEGLSELYDHVIIGAHADQALAMLTDASEDERRILGAFRFQMNRAVLHRDPVLMPRRPKAWSSWNYLANGTRDRQAKVSVTYWMNLLQNIDRRSPLFVTLNPIVEPQQSLKIKEFIYDHPMFDAAAVNAQQELWRIQGTRRTWFCGAWFGYGFHEDGLSAGLAVAEALGAKRPWSVTDASPAGRNARPRGAELAPTAG</sequence>
<evidence type="ECO:0000313" key="4">
    <source>
        <dbReference type="Proteomes" id="UP001596456"/>
    </source>
</evidence>
<dbReference type="PANTHER" id="PTHR42923:SF17">
    <property type="entry name" value="AMINE OXIDASE DOMAIN-CONTAINING PROTEIN"/>
    <property type="match status" value="1"/>
</dbReference>
<dbReference type="Gene3D" id="3.30.70.1990">
    <property type="match status" value="1"/>
</dbReference>
<dbReference type="EMBL" id="JBHTCM010000010">
    <property type="protein sequence ID" value="MFC7333495.1"/>
    <property type="molecule type" value="Genomic_DNA"/>
</dbReference>